<gene>
    <name evidence="2" type="ORF">Taro_004652</name>
</gene>
<dbReference type="PANTHER" id="PTHR31149">
    <property type="entry name" value="EXPRESSED PROTEIN"/>
    <property type="match status" value="1"/>
</dbReference>
<feature type="non-terminal residue" evidence="2">
    <location>
        <position position="1"/>
    </location>
</feature>
<accession>A0A843TMW7</accession>
<dbReference type="OrthoDB" id="1904536at2759"/>
<comment type="caution">
    <text evidence="2">The sequence shown here is derived from an EMBL/GenBank/DDBJ whole genome shotgun (WGS) entry which is preliminary data.</text>
</comment>
<sequence>MLTLFAASPSVRNVKILGDAVEGNTIRGVGEYFGGREGPSKFEWLRENKEDGDLHVILVGATEYTLTKEDVSRRLAFVYIPINFEGQEGETVSVMSDVIKKAPPRVSNLKIVGDLREGNKVTVTAIVTGGTEGSSRVQWFKTSSSKFEGESSLEAMSTSKIAKAFRVPLGAVGYYVVAKFTPIAPDGESGEPAYVMSEKAVE</sequence>
<dbReference type="Pfam" id="PF23197">
    <property type="entry name" value="IG_AIR9"/>
    <property type="match status" value="2"/>
</dbReference>
<reference evidence="2" key="1">
    <citation type="submission" date="2017-07" db="EMBL/GenBank/DDBJ databases">
        <title>Taro Niue Genome Assembly and Annotation.</title>
        <authorList>
            <person name="Atibalentja N."/>
            <person name="Keating K."/>
            <person name="Fields C.J."/>
        </authorList>
    </citation>
    <scope>NUCLEOTIDE SEQUENCE</scope>
    <source>
        <strain evidence="2">Niue_2</strain>
        <tissue evidence="2">Leaf</tissue>
    </source>
</reference>
<name>A0A843TMW7_COLES</name>
<evidence type="ECO:0000313" key="3">
    <source>
        <dbReference type="Proteomes" id="UP000652761"/>
    </source>
</evidence>
<proteinExistence type="predicted"/>
<protein>
    <recommendedName>
        <fullName evidence="1">AIR9-like A9 domain-containing protein</fullName>
    </recommendedName>
</protein>
<dbReference type="PANTHER" id="PTHR31149:SF11">
    <property type="entry name" value="187-KDA MICROTUBULE-ASSOCIATED PROTEIN AIR9"/>
    <property type="match status" value="1"/>
</dbReference>
<evidence type="ECO:0000313" key="2">
    <source>
        <dbReference type="EMBL" id="MQL72311.1"/>
    </source>
</evidence>
<evidence type="ECO:0000259" key="1">
    <source>
        <dbReference type="Pfam" id="PF23197"/>
    </source>
</evidence>
<organism evidence="2 3">
    <name type="scientific">Colocasia esculenta</name>
    <name type="common">Wild taro</name>
    <name type="synonym">Arum esculentum</name>
    <dbReference type="NCBI Taxonomy" id="4460"/>
    <lineage>
        <taxon>Eukaryota</taxon>
        <taxon>Viridiplantae</taxon>
        <taxon>Streptophyta</taxon>
        <taxon>Embryophyta</taxon>
        <taxon>Tracheophyta</taxon>
        <taxon>Spermatophyta</taxon>
        <taxon>Magnoliopsida</taxon>
        <taxon>Liliopsida</taxon>
        <taxon>Araceae</taxon>
        <taxon>Aroideae</taxon>
        <taxon>Colocasieae</taxon>
        <taxon>Colocasia</taxon>
    </lineage>
</organism>
<dbReference type="GO" id="GO:0009506">
    <property type="term" value="C:plasmodesma"/>
    <property type="evidence" value="ECO:0007669"/>
    <property type="project" value="TreeGrafter"/>
</dbReference>
<feature type="domain" description="AIR9-like A9" evidence="1">
    <location>
        <begin position="106"/>
        <end position="197"/>
    </location>
</feature>
<dbReference type="EMBL" id="NMUH01000126">
    <property type="protein sequence ID" value="MQL72311.1"/>
    <property type="molecule type" value="Genomic_DNA"/>
</dbReference>
<feature type="domain" description="AIR9-like A9" evidence="1">
    <location>
        <begin position="10"/>
        <end position="96"/>
    </location>
</feature>
<dbReference type="AlphaFoldDB" id="A0A843TMW7"/>
<dbReference type="Proteomes" id="UP000652761">
    <property type="component" value="Unassembled WGS sequence"/>
</dbReference>
<dbReference type="GO" id="GO:0005886">
    <property type="term" value="C:plasma membrane"/>
    <property type="evidence" value="ECO:0007669"/>
    <property type="project" value="TreeGrafter"/>
</dbReference>
<keyword evidence="3" id="KW-1185">Reference proteome</keyword>
<dbReference type="InterPro" id="IPR056284">
    <property type="entry name" value="AIR9-like_A9"/>
</dbReference>